<keyword evidence="12 15" id="KW-0170">Cobalt</keyword>
<keyword evidence="9 15" id="KW-0862">Zinc</keyword>
<dbReference type="GO" id="GO:0009089">
    <property type="term" value="P:lysine biosynthetic process via diaminopimelate"/>
    <property type="evidence" value="ECO:0007669"/>
    <property type="project" value="UniProtKB-UniRule"/>
</dbReference>
<keyword evidence="8 15" id="KW-0378">Hydrolase</keyword>
<gene>
    <name evidence="15 17" type="primary">dapE</name>
    <name evidence="17" type="ORF">NCTC11532_00872</name>
</gene>
<feature type="binding site" evidence="15">
    <location>
        <position position="175"/>
    </location>
    <ligand>
        <name>Zn(2+)</name>
        <dbReference type="ChEBI" id="CHEBI:29105"/>
        <label>1</label>
    </ligand>
</feature>
<evidence type="ECO:0000256" key="4">
    <source>
        <dbReference type="ARBA" id="ARBA00011921"/>
    </source>
</evidence>
<dbReference type="SUPFAM" id="SSF55031">
    <property type="entry name" value="Bacterial exopeptidase dimerisation domain"/>
    <property type="match status" value="1"/>
</dbReference>
<dbReference type="NCBIfam" id="TIGR01246">
    <property type="entry name" value="dapE_proteo"/>
    <property type="match status" value="1"/>
</dbReference>
<feature type="binding site" evidence="15">
    <location>
        <position position="111"/>
    </location>
    <ligand>
        <name>Zn(2+)</name>
        <dbReference type="ChEBI" id="CHEBI:29105"/>
        <label>1</label>
    </ligand>
</feature>
<reference evidence="17 18" key="1">
    <citation type="submission" date="2018-06" db="EMBL/GenBank/DDBJ databases">
        <authorList>
            <consortium name="Pathogen Informatics"/>
            <person name="Doyle S."/>
        </authorList>
    </citation>
    <scope>NUCLEOTIDE SEQUENCE [LARGE SCALE GENOMIC DNA]</scope>
    <source>
        <strain evidence="17 18">NCTC11532</strain>
    </source>
</reference>
<feature type="binding site" evidence="15">
    <location>
        <position position="146"/>
    </location>
    <ligand>
        <name>Zn(2+)</name>
        <dbReference type="ChEBI" id="CHEBI:29105"/>
        <label>2</label>
    </ligand>
</feature>
<dbReference type="GO" id="GO:0009014">
    <property type="term" value="F:succinyl-diaminopimelate desuccinylase activity"/>
    <property type="evidence" value="ECO:0007669"/>
    <property type="project" value="UniProtKB-UniRule"/>
</dbReference>
<keyword evidence="18" id="KW-1185">Reference proteome</keyword>
<comment type="function">
    <text evidence="15">Catalyzes the hydrolysis of N-succinyl-L,L-diaminopimelic acid (SDAP), forming succinate and LL-2,6-diaminopimelate (DAP), an intermediate involved in the bacterial biosynthesis of lysine and meso-diaminopimelic acid, an essential component of bacterial cell walls.</text>
</comment>
<evidence type="ECO:0000256" key="7">
    <source>
        <dbReference type="ARBA" id="ARBA00022723"/>
    </source>
</evidence>
<evidence type="ECO:0000256" key="15">
    <source>
        <dbReference type="HAMAP-Rule" id="MF_01690"/>
    </source>
</evidence>
<dbReference type="Proteomes" id="UP000255297">
    <property type="component" value="Unassembled WGS sequence"/>
</dbReference>
<evidence type="ECO:0000313" key="18">
    <source>
        <dbReference type="Proteomes" id="UP000255297"/>
    </source>
</evidence>
<dbReference type="NCBIfam" id="NF009557">
    <property type="entry name" value="PRK13009.1"/>
    <property type="match status" value="1"/>
</dbReference>
<dbReference type="EC" id="3.5.1.18" evidence="4 15"/>
<organism evidence="17 18">
    <name type="scientific">Legionella wadsworthii</name>
    <dbReference type="NCBI Taxonomy" id="28088"/>
    <lineage>
        <taxon>Bacteria</taxon>
        <taxon>Pseudomonadati</taxon>
        <taxon>Pseudomonadota</taxon>
        <taxon>Gammaproteobacteria</taxon>
        <taxon>Legionellales</taxon>
        <taxon>Legionellaceae</taxon>
        <taxon>Legionella</taxon>
    </lineage>
</organism>
<dbReference type="OrthoDB" id="9809784at2"/>
<evidence type="ECO:0000256" key="11">
    <source>
        <dbReference type="ARBA" id="ARBA00023154"/>
    </source>
</evidence>
<dbReference type="Pfam" id="PF07687">
    <property type="entry name" value="M20_dimer"/>
    <property type="match status" value="1"/>
</dbReference>
<dbReference type="InterPro" id="IPR011650">
    <property type="entry name" value="Peptidase_M20_dimer"/>
</dbReference>
<accession>A0A378LPT3</accession>
<comment type="pathway">
    <text evidence="1 15">Amino-acid biosynthesis; L-lysine biosynthesis via DAP pathway; LL-2,6-diaminopimelate from (S)-tetrahydrodipicolinate (succinylase route): step 3/3.</text>
</comment>
<feature type="binding site" evidence="15">
    <location>
        <position position="361"/>
    </location>
    <ligand>
        <name>Zn(2+)</name>
        <dbReference type="ChEBI" id="CHEBI:29105"/>
        <label>2</label>
    </ligand>
</feature>
<dbReference type="PANTHER" id="PTHR43808:SF31">
    <property type="entry name" value="N-ACETYL-L-CITRULLINE DEACETYLASE"/>
    <property type="match status" value="1"/>
</dbReference>
<feature type="binding site" evidence="15">
    <location>
        <position position="111"/>
    </location>
    <ligand>
        <name>Zn(2+)</name>
        <dbReference type="ChEBI" id="CHEBI:29105"/>
        <label>2</label>
    </ligand>
</feature>
<dbReference type="GO" id="GO:0008270">
    <property type="term" value="F:zinc ion binding"/>
    <property type="evidence" value="ECO:0007669"/>
    <property type="project" value="UniProtKB-UniRule"/>
</dbReference>
<dbReference type="InterPro" id="IPR005941">
    <property type="entry name" value="DapE_proteobac"/>
</dbReference>
<keyword evidence="11 15" id="KW-0457">Lysine biosynthesis</keyword>
<evidence type="ECO:0000313" key="17">
    <source>
        <dbReference type="EMBL" id="STY28697.1"/>
    </source>
</evidence>
<keyword evidence="10 15" id="KW-0220">Diaminopimelate biosynthesis</keyword>
<evidence type="ECO:0000256" key="14">
    <source>
        <dbReference type="ARBA" id="ARBA00051301"/>
    </source>
</evidence>
<evidence type="ECO:0000256" key="5">
    <source>
        <dbReference type="ARBA" id="ARBA00022391"/>
    </source>
</evidence>
<evidence type="ECO:0000256" key="2">
    <source>
        <dbReference type="ARBA" id="ARBA00006746"/>
    </source>
</evidence>
<comment type="similarity">
    <text evidence="2 15">Belongs to the peptidase M20A family. DapE subfamily.</text>
</comment>
<feature type="domain" description="Peptidase M20 dimerisation" evidence="16">
    <location>
        <begin position="188"/>
        <end position="291"/>
    </location>
</feature>
<dbReference type="STRING" id="1122170.GCA_000701265_03076"/>
<dbReference type="PANTHER" id="PTHR43808">
    <property type="entry name" value="ACETYLORNITHINE DEACETYLASE"/>
    <property type="match status" value="1"/>
</dbReference>
<feature type="active site" evidence="15">
    <location>
        <position position="80"/>
    </location>
</feature>
<sequence>MSDLHRNVLNVFHEELEEVLEKLVHFHSITPEDAGCQNFMIEYLEHLGFTCKRMDQSPVSNFFAFYGESGPFLVFAGHTDVVPVGESSKWHSDPFILSNKNGMLFGRGVADMKGSLACMLVMAKRFVTAYPKFQGRLGFLITSGEEGNDYDLGTPYVMKLLVEQGIHMDYCIVGEPSSTHHVGDVIKIGRRGSLSAQITLHGKQGHVAYPHLAENPIHKISPALAKLTSTLWDKGNQHFPPTSMQITHLQAGGHASNIIPGELVLHLNFRYSTEQTHSGLKEKVSAVFQENNLSPKITWRLSGEPFLTEQGELLECCKEAIRECTGNLPELSTSGGTSDGRFIAPYGVEVVELGPVNTTIHQVNECVSLNDLYQLETMYFSICEKLLIKSI</sequence>
<dbReference type="UniPathway" id="UPA00034">
    <property type="reaction ID" value="UER00021"/>
</dbReference>
<dbReference type="CDD" id="cd03891">
    <property type="entry name" value="M20_DapE_proteobac"/>
    <property type="match status" value="1"/>
</dbReference>
<evidence type="ECO:0000256" key="13">
    <source>
        <dbReference type="ARBA" id="ARBA00031891"/>
    </source>
</evidence>
<dbReference type="GO" id="GO:0008777">
    <property type="term" value="F:acetylornithine deacetylase activity"/>
    <property type="evidence" value="ECO:0007669"/>
    <property type="project" value="TreeGrafter"/>
</dbReference>
<comment type="subunit">
    <text evidence="3 15">Homodimer.</text>
</comment>
<dbReference type="InterPro" id="IPR002933">
    <property type="entry name" value="Peptidase_M20"/>
</dbReference>
<evidence type="ECO:0000256" key="10">
    <source>
        <dbReference type="ARBA" id="ARBA00022915"/>
    </source>
</evidence>
<evidence type="ECO:0000259" key="16">
    <source>
        <dbReference type="Pfam" id="PF07687"/>
    </source>
</evidence>
<dbReference type="Pfam" id="PF01546">
    <property type="entry name" value="Peptidase_M20"/>
    <property type="match status" value="1"/>
</dbReference>
<dbReference type="SUPFAM" id="SSF53187">
    <property type="entry name" value="Zn-dependent exopeptidases"/>
    <property type="match status" value="1"/>
</dbReference>
<evidence type="ECO:0000256" key="6">
    <source>
        <dbReference type="ARBA" id="ARBA00022605"/>
    </source>
</evidence>
<dbReference type="GO" id="GO:0050897">
    <property type="term" value="F:cobalt ion binding"/>
    <property type="evidence" value="ECO:0007669"/>
    <property type="project" value="UniProtKB-UniRule"/>
</dbReference>
<dbReference type="InterPro" id="IPR036264">
    <property type="entry name" value="Bact_exopeptidase_dim_dom"/>
</dbReference>
<evidence type="ECO:0000256" key="1">
    <source>
        <dbReference type="ARBA" id="ARBA00005130"/>
    </source>
</evidence>
<dbReference type="AlphaFoldDB" id="A0A378LPT3"/>
<evidence type="ECO:0000256" key="12">
    <source>
        <dbReference type="ARBA" id="ARBA00023285"/>
    </source>
</evidence>
<dbReference type="GO" id="GO:0019877">
    <property type="term" value="P:diaminopimelate biosynthetic process"/>
    <property type="evidence" value="ECO:0007669"/>
    <property type="project" value="UniProtKB-UniRule"/>
</dbReference>
<keyword evidence="7 15" id="KW-0479">Metal-binding</keyword>
<keyword evidence="6 15" id="KW-0028">Amino-acid biosynthesis</keyword>
<evidence type="ECO:0000256" key="8">
    <source>
        <dbReference type="ARBA" id="ARBA00022801"/>
    </source>
</evidence>
<dbReference type="Gene3D" id="3.40.630.10">
    <property type="entry name" value="Zn peptidases"/>
    <property type="match status" value="2"/>
</dbReference>
<dbReference type="RefSeq" id="WP_051635638.1">
    <property type="nucleotide sequence ID" value="NZ_CAAAIS010000015.1"/>
</dbReference>
<dbReference type="InterPro" id="IPR050072">
    <property type="entry name" value="Peptidase_M20A"/>
</dbReference>
<evidence type="ECO:0000256" key="9">
    <source>
        <dbReference type="ARBA" id="ARBA00022833"/>
    </source>
</evidence>
<comment type="cofactor">
    <cofactor evidence="15">
        <name>Zn(2+)</name>
        <dbReference type="ChEBI" id="CHEBI:29105"/>
    </cofactor>
    <cofactor evidence="15">
        <name>Co(2+)</name>
        <dbReference type="ChEBI" id="CHEBI:48828"/>
    </cofactor>
    <text evidence="15">Binds 2 Zn(2+) or Co(2+) ions per subunit.</text>
</comment>
<dbReference type="EMBL" id="UGPB01000001">
    <property type="protein sequence ID" value="STY28697.1"/>
    <property type="molecule type" value="Genomic_DNA"/>
</dbReference>
<feature type="binding site" evidence="15">
    <location>
        <position position="78"/>
    </location>
    <ligand>
        <name>Zn(2+)</name>
        <dbReference type="ChEBI" id="CHEBI:29105"/>
        <label>1</label>
    </ligand>
</feature>
<feature type="active site" description="Proton acceptor" evidence="15">
    <location>
        <position position="145"/>
    </location>
</feature>
<protein>
    <recommendedName>
        <fullName evidence="5 15">Succinyl-diaminopimelate desuccinylase</fullName>
        <shortName evidence="15">SDAP desuccinylase</shortName>
        <ecNumber evidence="4 15">3.5.1.18</ecNumber>
    </recommendedName>
    <alternativeName>
        <fullName evidence="13 15">N-succinyl-LL-2,6-diaminoheptanedioate amidohydrolase</fullName>
    </alternativeName>
</protein>
<name>A0A378LPT3_9GAMM</name>
<comment type="catalytic activity">
    <reaction evidence="14 15">
        <text>N-succinyl-(2S,6S)-2,6-diaminopimelate + H2O = (2S,6S)-2,6-diaminopimelate + succinate</text>
        <dbReference type="Rhea" id="RHEA:22608"/>
        <dbReference type="ChEBI" id="CHEBI:15377"/>
        <dbReference type="ChEBI" id="CHEBI:30031"/>
        <dbReference type="ChEBI" id="CHEBI:57609"/>
        <dbReference type="ChEBI" id="CHEBI:58087"/>
        <dbReference type="EC" id="3.5.1.18"/>
    </reaction>
</comment>
<dbReference type="HAMAP" id="MF_01690">
    <property type="entry name" value="DapE"/>
    <property type="match status" value="1"/>
</dbReference>
<evidence type="ECO:0000256" key="3">
    <source>
        <dbReference type="ARBA" id="ARBA00011738"/>
    </source>
</evidence>
<dbReference type="GO" id="GO:0006526">
    <property type="term" value="P:L-arginine biosynthetic process"/>
    <property type="evidence" value="ECO:0007669"/>
    <property type="project" value="TreeGrafter"/>
</dbReference>
<proteinExistence type="inferred from homology"/>